<dbReference type="AlphaFoldDB" id="A0A0C3BCD8"/>
<dbReference type="Proteomes" id="UP000054097">
    <property type="component" value="Unassembled WGS sequence"/>
</dbReference>
<keyword evidence="2" id="KW-1185">Reference proteome</keyword>
<dbReference type="OrthoDB" id="3187028at2759"/>
<gene>
    <name evidence="1" type="ORF">M408DRAFT_325884</name>
</gene>
<accession>A0A0C3BCD8</accession>
<reference evidence="2" key="2">
    <citation type="submission" date="2015-01" db="EMBL/GenBank/DDBJ databases">
        <title>Evolutionary Origins and Diversification of the Mycorrhizal Mutualists.</title>
        <authorList>
            <consortium name="DOE Joint Genome Institute"/>
            <consortium name="Mycorrhizal Genomics Consortium"/>
            <person name="Kohler A."/>
            <person name="Kuo A."/>
            <person name="Nagy L.G."/>
            <person name="Floudas D."/>
            <person name="Copeland A."/>
            <person name="Barry K.W."/>
            <person name="Cichocki N."/>
            <person name="Veneault-Fourrey C."/>
            <person name="LaButti K."/>
            <person name="Lindquist E.A."/>
            <person name="Lipzen A."/>
            <person name="Lundell T."/>
            <person name="Morin E."/>
            <person name="Murat C."/>
            <person name="Riley R."/>
            <person name="Ohm R."/>
            <person name="Sun H."/>
            <person name="Tunlid A."/>
            <person name="Henrissat B."/>
            <person name="Grigoriev I.V."/>
            <person name="Hibbett D.S."/>
            <person name="Martin F."/>
        </authorList>
    </citation>
    <scope>NUCLEOTIDE SEQUENCE [LARGE SCALE GENOMIC DNA]</scope>
    <source>
        <strain evidence="2">MAFF 305830</strain>
    </source>
</reference>
<organism evidence="1 2">
    <name type="scientific">Serendipita vermifera MAFF 305830</name>
    <dbReference type="NCBI Taxonomy" id="933852"/>
    <lineage>
        <taxon>Eukaryota</taxon>
        <taxon>Fungi</taxon>
        <taxon>Dikarya</taxon>
        <taxon>Basidiomycota</taxon>
        <taxon>Agaricomycotina</taxon>
        <taxon>Agaricomycetes</taxon>
        <taxon>Sebacinales</taxon>
        <taxon>Serendipitaceae</taxon>
        <taxon>Serendipita</taxon>
    </lineage>
</organism>
<name>A0A0C3BCD8_SERVB</name>
<protein>
    <submittedName>
        <fullName evidence="1">Uncharacterized protein</fullName>
    </submittedName>
</protein>
<evidence type="ECO:0000313" key="1">
    <source>
        <dbReference type="EMBL" id="KIM34490.1"/>
    </source>
</evidence>
<reference evidence="1 2" key="1">
    <citation type="submission" date="2014-04" db="EMBL/GenBank/DDBJ databases">
        <authorList>
            <consortium name="DOE Joint Genome Institute"/>
            <person name="Kuo A."/>
            <person name="Zuccaro A."/>
            <person name="Kohler A."/>
            <person name="Nagy L.G."/>
            <person name="Floudas D."/>
            <person name="Copeland A."/>
            <person name="Barry K.W."/>
            <person name="Cichocki N."/>
            <person name="Veneault-Fourrey C."/>
            <person name="LaButti K."/>
            <person name="Lindquist E.A."/>
            <person name="Lipzen A."/>
            <person name="Lundell T."/>
            <person name="Morin E."/>
            <person name="Murat C."/>
            <person name="Sun H."/>
            <person name="Tunlid A."/>
            <person name="Henrissat B."/>
            <person name="Grigoriev I.V."/>
            <person name="Hibbett D.S."/>
            <person name="Martin F."/>
            <person name="Nordberg H.P."/>
            <person name="Cantor M.N."/>
            <person name="Hua S.X."/>
        </authorList>
    </citation>
    <scope>NUCLEOTIDE SEQUENCE [LARGE SCALE GENOMIC DNA]</scope>
    <source>
        <strain evidence="1 2">MAFF 305830</strain>
    </source>
</reference>
<proteinExistence type="predicted"/>
<sequence>MGRPLFSNSFTNSVGSGDDLRISAASTTVTVAEDSEVRRWNEKDIDPDEEAWWTSKDIIIESFIDQPKASAIVNSNASAHHVEPSTTAQANPDVEATKNNRVDVDRLMLHVTAQIPNQNQQRDVDPAPLFPGRSLTISEEELAGVTLDSIVSTNDNEDDDDFELIWDEDEDEGVVDEELDMDVDEVDVPHSDVSTPAPSTPVTEPSHFMALPVPATSMHDFASHCMLPMPTTPRQGSIQMGPPTGTRPAVRVRGFAVHSPRSELVL</sequence>
<evidence type="ECO:0000313" key="2">
    <source>
        <dbReference type="Proteomes" id="UP000054097"/>
    </source>
</evidence>
<dbReference type="HOGENOM" id="CLU_1175829_0_0_1"/>
<dbReference type="EMBL" id="KN824277">
    <property type="protein sequence ID" value="KIM34490.1"/>
    <property type="molecule type" value="Genomic_DNA"/>
</dbReference>